<dbReference type="Proteomes" id="UP000183585">
    <property type="component" value="Unassembled WGS sequence"/>
</dbReference>
<dbReference type="PANTHER" id="PTHR43194">
    <property type="entry name" value="HYDROLASE ALPHA/BETA FOLD FAMILY"/>
    <property type="match status" value="1"/>
</dbReference>
<dbReference type="SUPFAM" id="SSF53474">
    <property type="entry name" value="alpha/beta-Hydrolases"/>
    <property type="match status" value="1"/>
</dbReference>
<sequence>MSSTGEMITLRDGRRMAVHRSGADTGRRVVVFCHPAPGSGAFDPDPAATRLAGATLLAPDRPGYGGSEPATGWSDLPAAADDLAELIDQRGLGRVAVAGWSAGGRVALALAARRPDLVRRVAVLATPAPDEEVPWLDPGQRDMLAALRDRPVADVRAALDAALTPLVPADPRDPAAARLLGANRADEAALADPATAARIGDLLAEAFAQGTRGLADDVAGYSLRPWGFTPDQVRADTLLLYGAGDALAGPEHGRWWRDALPDARLEVVPDAGHLLVAQSWRRALDHLVGPPARATSAREAVALILRASSPPRPVR</sequence>
<proteinExistence type="predicted"/>
<accession>A0A1C4VMX6</accession>
<dbReference type="AlphaFoldDB" id="A0A1C4VMX6"/>
<dbReference type="InterPro" id="IPR000073">
    <property type="entry name" value="AB_hydrolase_1"/>
</dbReference>
<evidence type="ECO:0000259" key="1">
    <source>
        <dbReference type="Pfam" id="PF00561"/>
    </source>
</evidence>
<dbReference type="Pfam" id="PF00561">
    <property type="entry name" value="Abhydrolase_1"/>
    <property type="match status" value="1"/>
</dbReference>
<keyword evidence="3" id="KW-1185">Reference proteome</keyword>
<dbReference type="PRINTS" id="PR00111">
    <property type="entry name" value="ABHYDROLASE"/>
</dbReference>
<dbReference type="GO" id="GO:0003824">
    <property type="term" value="F:catalytic activity"/>
    <property type="evidence" value="ECO:0007669"/>
    <property type="project" value="UniProtKB-ARBA"/>
</dbReference>
<feature type="domain" description="AB hydrolase-1" evidence="1">
    <location>
        <begin position="29"/>
        <end position="275"/>
    </location>
</feature>
<gene>
    <name evidence="2" type="ORF">GA0070563_102394</name>
</gene>
<reference evidence="3" key="1">
    <citation type="submission" date="2016-06" db="EMBL/GenBank/DDBJ databases">
        <authorList>
            <person name="Varghese N."/>
            <person name="Submissions Spin"/>
        </authorList>
    </citation>
    <scope>NUCLEOTIDE SEQUENCE [LARGE SCALE GENOMIC DNA]</scope>
    <source>
        <strain evidence="3">DSM 43168</strain>
    </source>
</reference>
<dbReference type="RefSeq" id="WP_074473192.1">
    <property type="nucleotide sequence ID" value="NZ_FMCT01000002.1"/>
</dbReference>
<dbReference type="InterPro" id="IPR029058">
    <property type="entry name" value="AB_hydrolase_fold"/>
</dbReference>
<evidence type="ECO:0000313" key="2">
    <source>
        <dbReference type="EMBL" id="SCE85326.1"/>
    </source>
</evidence>
<dbReference type="PANTHER" id="PTHR43194:SF2">
    <property type="entry name" value="PEROXISOMAL MEMBRANE PROTEIN LPX1"/>
    <property type="match status" value="1"/>
</dbReference>
<evidence type="ECO:0000313" key="3">
    <source>
        <dbReference type="Proteomes" id="UP000183585"/>
    </source>
</evidence>
<dbReference type="EMBL" id="FMCT01000002">
    <property type="protein sequence ID" value="SCE85326.1"/>
    <property type="molecule type" value="Genomic_DNA"/>
</dbReference>
<name>A0A1C4VMX6_9ACTN</name>
<dbReference type="InterPro" id="IPR050228">
    <property type="entry name" value="Carboxylesterase_BioH"/>
</dbReference>
<protein>
    <submittedName>
        <fullName evidence="2">Pimeloyl-ACP methyl ester carboxylesterase</fullName>
    </submittedName>
</protein>
<dbReference type="Gene3D" id="3.40.50.1820">
    <property type="entry name" value="alpha/beta hydrolase"/>
    <property type="match status" value="1"/>
</dbReference>
<organism evidence="2 3">
    <name type="scientific">Micromonospora carbonacea</name>
    <dbReference type="NCBI Taxonomy" id="47853"/>
    <lineage>
        <taxon>Bacteria</taxon>
        <taxon>Bacillati</taxon>
        <taxon>Actinomycetota</taxon>
        <taxon>Actinomycetes</taxon>
        <taxon>Micromonosporales</taxon>
        <taxon>Micromonosporaceae</taxon>
        <taxon>Micromonospora</taxon>
    </lineage>
</organism>